<evidence type="ECO:0000313" key="2">
    <source>
        <dbReference type="Proteomes" id="UP000094285"/>
    </source>
</evidence>
<dbReference type="SUPFAM" id="SSF56784">
    <property type="entry name" value="HAD-like"/>
    <property type="match status" value="1"/>
</dbReference>
<proteinExistence type="predicted"/>
<dbReference type="SFLD" id="SFLDG01129">
    <property type="entry name" value="C1.5:_HAD__Beta-PGM__Phosphata"/>
    <property type="match status" value="1"/>
</dbReference>
<dbReference type="GO" id="GO:0016791">
    <property type="term" value="F:phosphatase activity"/>
    <property type="evidence" value="ECO:0007669"/>
    <property type="project" value="UniProtKB-ARBA"/>
</dbReference>
<dbReference type="InterPro" id="IPR023214">
    <property type="entry name" value="HAD_sf"/>
</dbReference>
<dbReference type="RefSeq" id="XP_020064767.1">
    <property type="nucleotide sequence ID" value="XM_020209711.1"/>
</dbReference>
<organism evidence="1 2">
    <name type="scientific">Suhomyces tanzawaensis NRRL Y-17324</name>
    <dbReference type="NCBI Taxonomy" id="984487"/>
    <lineage>
        <taxon>Eukaryota</taxon>
        <taxon>Fungi</taxon>
        <taxon>Dikarya</taxon>
        <taxon>Ascomycota</taxon>
        <taxon>Saccharomycotina</taxon>
        <taxon>Pichiomycetes</taxon>
        <taxon>Debaryomycetaceae</taxon>
        <taxon>Suhomyces</taxon>
    </lineage>
</organism>
<keyword evidence="1" id="KW-0378">Hydrolase</keyword>
<dbReference type="PANTHER" id="PTHR46191">
    <property type="match status" value="1"/>
</dbReference>
<sequence>MRQRLARTIVGRRFVSLKSDPFGISGLLPETNEMFPPPSLISFDAFGTLYVPKKPIAEQYAEIAHSYGIDLPVETISSRFGKIHAELLERFPNYGKNSSEITSSEDWWKQLVLQVFELDANKSHELCQALVDHFTGPGAYTVFDDVEPALQALKKRGVNMVVLSNSDSRVVAILKNLGLSQYFSNVYVSYELGAEKPNKKFFDAVARKQGQTIDKYERMWHVGDHRDKDFIGAIRAGWNGVLLDRHRASGYFGPQAARQEALISCLLASHAPTHAYDKVIVANNRVVLTSLTQLVELYEF</sequence>
<gene>
    <name evidence="1" type="ORF">CANTADRAFT_49487</name>
</gene>
<evidence type="ECO:0000313" key="1">
    <source>
        <dbReference type="EMBL" id="ODV79645.1"/>
    </source>
</evidence>
<dbReference type="Gene3D" id="1.10.150.720">
    <property type="entry name" value="Haloacid dehalogenase-like hydrolase"/>
    <property type="match status" value="1"/>
</dbReference>
<dbReference type="AlphaFoldDB" id="A0A1E4SJF4"/>
<reference evidence="2" key="1">
    <citation type="submission" date="2016-05" db="EMBL/GenBank/DDBJ databases">
        <title>Comparative genomics of biotechnologically important yeasts.</title>
        <authorList>
            <consortium name="DOE Joint Genome Institute"/>
            <person name="Riley R."/>
            <person name="Haridas S."/>
            <person name="Wolfe K.H."/>
            <person name="Lopes M.R."/>
            <person name="Hittinger C.T."/>
            <person name="Goker M."/>
            <person name="Salamov A."/>
            <person name="Wisecaver J."/>
            <person name="Long T.M."/>
            <person name="Aerts A.L."/>
            <person name="Barry K."/>
            <person name="Choi C."/>
            <person name="Clum A."/>
            <person name="Coughlan A.Y."/>
            <person name="Deshpande S."/>
            <person name="Douglass A.P."/>
            <person name="Hanson S.J."/>
            <person name="Klenk H.-P."/>
            <person name="Labutti K."/>
            <person name="Lapidus A."/>
            <person name="Lindquist E."/>
            <person name="Lipzen A."/>
            <person name="Meier-Kolthoff J.P."/>
            <person name="Ohm R.A."/>
            <person name="Otillar R.P."/>
            <person name="Pangilinan J."/>
            <person name="Peng Y."/>
            <person name="Rokas A."/>
            <person name="Rosa C.A."/>
            <person name="Scheuner C."/>
            <person name="Sibirny A.A."/>
            <person name="Slot J.C."/>
            <person name="Stielow J.B."/>
            <person name="Sun H."/>
            <person name="Kurtzman C.P."/>
            <person name="Blackwell M."/>
            <person name="Grigoriev I.V."/>
            <person name="Jeffries T.W."/>
        </authorList>
    </citation>
    <scope>NUCLEOTIDE SEQUENCE [LARGE SCALE GENOMIC DNA]</scope>
    <source>
        <strain evidence="2">NRRL Y-17324</strain>
    </source>
</reference>
<dbReference type="OrthoDB" id="444127at2759"/>
<name>A0A1E4SJF4_9ASCO</name>
<dbReference type="STRING" id="984487.A0A1E4SJF4"/>
<protein>
    <submittedName>
        <fullName evidence="1">HAD-superfamily hydrolase</fullName>
    </submittedName>
</protein>
<dbReference type="SFLD" id="SFLDS00003">
    <property type="entry name" value="Haloacid_Dehalogenase"/>
    <property type="match status" value="1"/>
</dbReference>
<dbReference type="Pfam" id="PF00702">
    <property type="entry name" value="Hydrolase"/>
    <property type="match status" value="1"/>
</dbReference>
<dbReference type="EMBL" id="KV453911">
    <property type="protein sequence ID" value="ODV79645.1"/>
    <property type="molecule type" value="Genomic_DNA"/>
</dbReference>
<dbReference type="NCBIfam" id="TIGR02252">
    <property type="entry name" value="DREG-2"/>
    <property type="match status" value="1"/>
</dbReference>
<dbReference type="InterPro" id="IPR051828">
    <property type="entry name" value="HAD-like_hydrolase_domain"/>
</dbReference>
<dbReference type="PANTHER" id="PTHR46191:SF2">
    <property type="entry name" value="HALOACID DEHALOGENASE-LIKE HYDROLASE DOMAIN-CONTAINING PROTEIN 3"/>
    <property type="match status" value="1"/>
</dbReference>
<dbReference type="InterPro" id="IPR006439">
    <property type="entry name" value="HAD-SF_hydro_IA"/>
</dbReference>
<dbReference type="NCBIfam" id="TIGR01549">
    <property type="entry name" value="HAD-SF-IA-v1"/>
    <property type="match status" value="1"/>
</dbReference>
<dbReference type="GO" id="GO:0005634">
    <property type="term" value="C:nucleus"/>
    <property type="evidence" value="ECO:0007669"/>
    <property type="project" value="TreeGrafter"/>
</dbReference>
<dbReference type="Gene3D" id="3.40.50.1000">
    <property type="entry name" value="HAD superfamily/HAD-like"/>
    <property type="match status" value="1"/>
</dbReference>
<dbReference type="InterPro" id="IPR044924">
    <property type="entry name" value="HAD-SF_hydro_IA_REG-2-like_cap"/>
</dbReference>
<dbReference type="InterPro" id="IPR036412">
    <property type="entry name" value="HAD-like_sf"/>
</dbReference>
<accession>A0A1E4SJF4</accession>
<dbReference type="Proteomes" id="UP000094285">
    <property type="component" value="Unassembled WGS sequence"/>
</dbReference>
<keyword evidence="2" id="KW-1185">Reference proteome</keyword>
<dbReference type="InterPro" id="IPR011949">
    <property type="entry name" value="HAD-SF_hydro_IA_REG-2-like"/>
</dbReference>
<dbReference type="GeneID" id="30983847"/>